<dbReference type="Proteomes" id="UP000278807">
    <property type="component" value="Unassembled WGS sequence"/>
</dbReference>
<evidence type="ECO:0000313" key="2">
    <source>
        <dbReference type="Proteomes" id="UP000278807"/>
    </source>
</evidence>
<reference evidence="3" key="1">
    <citation type="submission" date="2017-02" db="UniProtKB">
        <authorList>
            <consortium name="WormBaseParasite"/>
        </authorList>
    </citation>
    <scope>IDENTIFICATION</scope>
</reference>
<sequence length="81" mass="8773">MMLSEGDVIYCFSDSPSLDGSQLIAQATATTTATWQPVRPTVFTKIDSLTLLLLPSLSVHASSNSTPDFSRGERNIIFLPL</sequence>
<proteinExistence type="predicted"/>
<gene>
    <name evidence="1" type="ORF">HNAJ_LOCUS2156</name>
</gene>
<name>A0A0R3T519_RODNA</name>
<accession>A0A0R3T519</accession>
<evidence type="ECO:0000313" key="1">
    <source>
        <dbReference type="EMBL" id="VDN98015.1"/>
    </source>
</evidence>
<protein>
    <submittedName>
        <fullName evidence="1 3">Uncharacterized protein</fullName>
    </submittedName>
</protein>
<reference evidence="1 2" key="2">
    <citation type="submission" date="2018-11" db="EMBL/GenBank/DDBJ databases">
        <authorList>
            <consortium name="Pathogen Informatics"/>
        </authorList>
    </citation>
    <scope>NUCLEOTIDE SEQUENCE [LARGE SCALE GENOMIC DNA]</scope>
</reference>
<dbReference type="AlphaFoldDB" id="A0A0R3T519"/>
<organism evidence="3">
    <name type="scientific">Rodentolepis nana</name>
    <name type="common">Dwarf tapeworm</name>
    <name type="synonym">Hymenolepis nana</name>
    <dbReference type="NCBI Taxonomy" id="102285"/>
    <lineage>
        <taxon>Eukaryota</taxon>
        <taxon>Metazoa</taxon>
        <taxon>Spiralia</taxon>
        <taxon>Lophotrochozoa</taxon>
        <taxon>Platyhelminthes</taxon>
        <taxon>Cestoda</taxon>
        <taxon>Eucestoda</taxon>
        <taxon>Cyclophyllidea</taxon>
        <taxon>Hymenolepididae</taxon>
        <taxon>Rodentolepis</taxon>
    </lineage>
</organism>
<dbReference type="EMBL" id="UZAE01000996">
    <property type="protein sequence ID" value="VDN98015.1"/>
    <property type="molecule type" value="Genomic_DNA"/>
</dbReference>
<keyword evidence="2" id="KW-1185">Reference proteome</keyword>
<dbReference type="WBParaSite" id="HNAJ_0000215701-mRNA-1">
    <property type="protein sequence ID" value="HNAJ_0000215701-mRNA-1"/>
    <property type="gene ID" value="HNAJ_0000215701"/>
</dbReference>
<evidence type="ECO:0000313" key="3">
    <source>
        <dbReference type="WBParaSite" id="HNAJ_0000215701-mRNA-1"/>
    </source>
</evidence>